<proteinExistence type="predicted"/>
<evidence type="ECO:0000313" key="3">
    <source>
        <dbReference type="Proteomes" id="UP000799772"/>
    </source>
</evidence>
<sequence>MAREERADWSVAGEFRGRGHGEEKAFADEVVGHGWAPAAPVGGGLRAIAATPGGDDRCKAKQGEKFQNLQSRIDQLEHALSTSKIVPSPTLDGAATSVASSTPRSPGTIQGYSPPVAQSIEVPPRKSSVVAEVRNVNVSLPTIGLSLSISHLGHLAGQPSPLAFRSLEYDDSEEFIESELHQEELIYSCGDPTRVDLSIRSCWAYQQAFVKNILPWFPLFSQDVCAHHVTVAQENHFSPACPSTSLALYILALGAFSRADQIYGDDPREFPGLDYFAAARNIPERSGIKHAIEMVQTQILRTMYLCLCMRPLAAANSIMSASRLMVSLLHLKRHLHNDPYFKAACHRAYWTCFILEKELLPYSGGCTAGFVELHEIISLPRPGHDEPGMLWMLSAIALRRIFANISGTESDPDWQPIIMNELNAQLAKWYDALPPAIRFTLGSSAPVLDPQKAFLRAQYYSVCFVSYWSPVVRFFSAPPENEEQSKYLIESSTKCLQLAMMYINAMESSILDRHVLLFANLIGYSLSLFIKMPGRRETDS</sequence>
<name>A0A9P4M1K0_9PEZI</name>
<dbReference type="InterPro" id="IPR053181">
    <property type="entry name" value="EcdB-like_regulator"/>
</dbReference>
<organism evidence="2 3">
    <name type="scientific">Rhizodiscina lignyota</name>
    <dbReference type="NCBI Taxonomy" id="1504668"/>
    <lineage>
        <taxon>Eukaryota</taxon>
        <taxon>Fungi</taxon>
        <taxon>Dikarya</taxon>
        <taxon>Ascomycota</taxon>
        <taxon>Pezizomycotina</taxon>
        <taxon>Dothideomycetes</taxon>
        <taxon>Pleosporomycetidae</taxon>
        <taxon>Aulographales</taxon>
        <taxon>Rhizodiscinaceae</taxon>
        <taxon>Rhizodiscina</taxon>
    </lineage>
</organism>
<evidence type="ECO:0008006" key="4">
    <source>
        <dbReference type="Google" id="ProtNLM"/>
    </source>
</evidence>
<dbReference type="PANTHER" id="PTHR47785">
    <property type="entry name" value="ZN(II)2CYS6 TRANSCRIPTION FACTOR (EUROFUNG)-RELATED-RELATED"/>
    <property type="match status" value="1"/>
</dbReference>
<protein>
    <recommendedName>
        <fullName evidence="4">Transcription factor domain-containing protein</fullName>
    </recommendedName>
</protein>
<evidence type="ECO:0000313" key="2">
    <source>
        <dbReference type="EMBL" id="KAF2094706.1"/>
    </source>
</evidence>
<comment type="caution">
    <text evidence="2">The sequence shown here is derived from an EMBL/GenBank/DDBJ whole genome shotgun (WGS) entry which is preliminary data.</text>
</comment>
<evidence type="ECO:0000256" key="1">
    <source>
        <dbReference type="SAM" id="MobiDB-lite"/>
    </source>
</evidence>
<dbReference type="EMBL" id="ML978133">
    <property type="protein sequence ID" value="KAF2094706.1"/>
    <property type="molecule type" value="Genomic_DNA"/>
</dbReference>
<dbReference type="Proteomes" id="UP000799772">
    <property type="component" value="Unassembled WGS sequence"/>
</dbReference>
<gene>
    <name evidence="2" type="ORF">NA57DRAFT_79876</name>
</gene>
<keyword evidence="3" id="KW-1185">Reference proteome</keyword>
<feature type="region of interest" description="Disordered" evidence="1">
    <location>
        <begin position="87"/>
        <end position="115"/>
    </location>
</feature>
<dbReference type="AlphaFoldDB" id="A0A9P4M1K0"/>
<accession>A0A9P4M1K0</accession>
<dbReference type="CDD" id="cd12148">
    <property type="entry name" value="fungal_TF_MHR"/>
    <property type="match status" value="1"/>
</dbReference>
<feature type="compositionally biased region" description="Polar residues" evidence="1">
    <location>
        <begin position="97"/>
        <end position="111"/>
    </location>
</feature>
<dbReference type="OrthoDB" id="4685598at2759"/>
<reference evidence="2" key="1">
    <citation type="journal article" date="2020" name="Stud. Mycol.">
        <title>101 Dothideomycetes genomes: a test case for predicting lifestyles and emergence of pathogens.</title>
        <authorList>
            <person name="Haridas S."/>
            <person name="Albert R."/>
            <person name="Binder M."/>
            <person name="Bloem J."/>
            <person name="Labutti K."/>
            <person name="Salamov A."/>
            <person name="Andreopoulos B."/>
            <person name="Baker S."/>
            <person name="Barry K."/>
            <person name="Bills G."/>
            <person name="Bluhm B."/>
            <person name="Cannon C."/>
            <person name="Castanera R."/>
            <person name="Culley D."/>
            <person name="Daum C."/>
            <person name="Ezra D."/>
            <person name="Gonzalez J."/>
            <person name="Henrissat B."/>
            <person name="Kuo A."/>
            <person name="Liang C."/>
            <person name="Lipzen A."/>
            <person name="Lutzoni F."/>
            <person name="Magnuson J."/>
            <person name="Mondo S."/>
            <person name="Nolan M."/>
            <person name="Ohm R."/>
            <person name="Pangilinan J."/>
            <person name="Park H.-J."/>
            <person name="Ramirez L."/>
            <person name="Alfaro M."/>
            <person name="Sun H."/>
            <person name="Tritt A."/>
            <person name="Yoshinaga Y."/>
            <person name="Zwiers L.-H."/>
            <person name="Turgeon B."/>
            <person name="Goodwin S."/>
            <person name="Spatafora J."/>
            <person name="Crous P."/>
            <person name="Grigoriev I."/>
        </authorList>
    </citation>
    <scope>NUCLEOTIDE SEQUENCE</scope>
    <source>
        <strain evidence="2">CBS 133067</strain>
    </source>
</reference>